<organism evidence="12 13">
    <name type="scientific">Candidatus Saccharicenans subterraneus</name>
    <dbReference type="NCBI Taxonomy" id="2508984"/>
    <lineage>
        <taxon>Bacteria</taxon>
        <taxon>Candidatus Aminicenantota</taxon>
        <taxon>Candidatus Aminicenantia</taxon>
        <taxon>Candidatus Aminicenantales</taxon>
        <taxon>Candidatus Saccharicenantaceae</taxon>
        <taxon>Candidatus Saccharicenans</taxon>
    </lineage>
</organism>
<keyword evidence="8" id="KW-0411">Iron-sulfur</keyword>
<dbReference type="InterPro" id="IPR058240">
    <property type="entry name" value="rSAM_sf"/>
</dbReference>
<dbReference type="GO" id="GO:0005829">
    <property type="term" value="C:cytosol"/>
    <property type="evidence" value="ECO:0007669"/>
    <property type="project" value="TreeGrafter"/>
</dbReference>
<evidence type="ECO:0000256" key="8">
    <source>
        <dbReference type="ARBA" id="ARBA00023014"/>
    </source>
</evidence>
<dbReference type="GO" id="GO:0006400">
    <property type="term" value="P:tRNA modification"/>
    <property type="evidence" value="ECO:0007669"/>
    <property type="project" value="InterPro"/>
</dbReference>
<reference evidence="12 13" key="1">
    <citation type="submission" date="2018-08" db="EMBL/GenBank/DDBJ databases">
        <title>Genome analysis of the thermophilic bacterium of the candidate phylum Aminicenantes from deep subsurface aquifer revealed its physiology and ecological role.</title>
        <authorList>
            <person name="Kadnikov V.V."/>
            <person name="Mardanov A.V."/>
            <person name="Beletsky A.V."/>
            <person name="Karnachuk O.V."/>
            <person name="Ravin N.V."/>
        </authorList>
    </citation>
    <scope>NUCLEOTIDE SEQUENCE [LARGE SCALE GENOMIC DNA]</scope>
    <source>
        <strain evidence="12">BY38</strain>
    </source>
</reference>
<keyword evidence="7" id="KW-0408">Iron</keyword>
<dbReference type="PROSITE" id="PS51918">
    <property type="entry name" value="RADICAL_SAM"/>
    <property type="match status" value="1"/>
</dbReference>
<dbReference type="AlphaFoldDB" id="A0A3E2BNI2"/>
<keyword evidence="2" id="KW-0004">4Fe-4S</keyword>
<dbReference type="EMBL" id="QUAH01000004">
    <property type="protein sequence ID" value="RFT16271.1"/>
    <property type="molecule type" value="Genomic_DNA"/>
</dbReference>
<dbReference type="NCBIfam" id="TIGR00089">
    <property type="entry name" value="MiaB/RimO family radical SAM methylthiotransferase"/>
    <property type="match status" value="1"/>
</dbReference>
<protein>
    <submittedName>
        <fullName evidence="12">tRNA-t(6)A37 methylthiotransferase</fullName>
    </submittedName>
</protein>
<dbReference type="InterPro" id="IPR023404">
    <property type="entry name" value="rSAM_horseshoe"/>
</dbReference>
<evidence type="ECO:0000256" key="3">
    <source>
        <dbReference type="ARBA" id="ARBA00022490"/>
    </source>
</evidence>
<comment type="cofactor">
    <cofactor evidence="1">
        <name>[4Fe-4S] cluster</name>
        <dbReference type="ChEBI" id="CHEBI:49883"/>
    </cofactor>
</comment>
<dbReference type="SMART" id="SM00729">
    <property type="entry name" value="Elp3"/>
    <property type="match status" value="1"/>
</dbReference>
<dbReference type="Pfam" id="PF04055">
    <property type="entry name" value="Radical_SAM"/>
    <property type="match status" value="1"/>
</dbReference>
<keyword evidence="6" id="KW-0479">Metal-binding</keyword>
<evidence type="ECO:0000256" key="6">
    <source>
        <dbReference type="ARBA" id="ARBA00022723"/>
    </source>
</evidence>
<dbReference type="SFLD" id="SFLDS00029">
    <property type="entry name" value="Radical_SAM"/>
    <property type="match status" value="1"/>
</dbReference>
<dbReference type="InterPro" id="IPR013848">
    <property type="entry name" value="Methylthiotransferase_N"/>
</dbReference>
<evidence type="ECO:0000256" key="4">
    <source>
        <dbReference type="ARBA" id="ARBA00022679"/>
    </source>
</evidence>
<evidence type="ECO:0000313" key="12">
    <source>
        <dbReference type="EMBL" id="RFT16271.1"/>
    </source>
</evidence>
<keyword evidence="4 12" id="KW-0808">Transferase</keyword>
<keyword evidence="5" id="KW-0949">S-adenosyl-L-methionine</keyword>
<dbReference type="InterPro" id="IPR005839">
    <property type="entry name" value="Methylthiotransferase"/>
</dbReference>
<dbReference type="FunFam" id="3.80.30.20:FF:000001">
    <property type="entry name" value="tRNA-2-methylthio-N(6)-dimethylallyladenosine synthase 2"/>
    <property type="match status" value="1"/>
</dbReference>
<name>A0A3E2BNI2_9BACT</name>
<dbReference type="Proteomes" id="UP000257323">
    <property type="component" value="Unassembled WGS sequence"/>
</dbReference>
<dbReference type="PANTHER" id="PTHR43837:SF1">
    <property type="entry name" value="RIBOSOMAL PROTEIN US12 METHYLTHIOTRANSFERASE RIMO"/>
    <property type="match status" value="1"/>
</dbReference>
<dbReference type="InterPro" id="IPR020612">
    <property type="entry name" value="Methylthiotransferase_CS"/>
</dbReference>
<dbReference type="InterPro" id="IPR007197">
    <property type="entry name" value="rSAM"/>
</dbReference>
<dbReference type="SFLD" id="SFLDG01061">
    <property type="entry name" value="methylthiotransferase"/>
    <property type="match status" value="1"/>
</dbReference>
<dbReference type="InterPro" id="IPR006638">
    <property type="entry name" value="Elp3/MiaA/NifB-like_rSAM"/>
</dbReference>
<dbReference type="GO" id="GO:0046872">
    <property type="term" value="F:metal ion binding"/>
    <property type="evidence" value="ECO:0007669"/>
    <property type="project" value="UniProtKB-KW"/>
</dbReference>
<proteinExistence type="predicted"/>
<dbReference type="PANTHER" id="PTHR43837">
    <property type="entry name" value="RIBOSOMAL PROTEIN S12 METHYLTHIOTRANSFERASE RIMO"/>
    <property type="match status" value="1"/>
</dbReference>
<feature type="domain" description="Radical SAM core" evidence="11">
    <location>
        <begin position="123"/>
        <end position="352"/>
    </location>
</feature>
<dbReference type="Gene3D" id="3.80.30.20">
    <property type="entry name" value="tm_1862 like domain"/>
    <property type="match status" value="1"/>
</dbReference>
<dbReference type="GO" id="GO:0051539">
    <property type="term" value="F:4 iron, 4 sulfur cluster binding"/>
    <property type="evidence" value="ECO:0007669"/>
    <property type="project" value="UniProtKB-KW"/>
</dbReference>
<dbReference type="SFLD" id="SFLDG01082">
    <property type="entry name" value="B12-binding_domain_containing"/>
    <property type="match status" value="1"/>
</dbReference>
<sequence length="415" mass="46147">MTSVFIHNFGCRVNQAEAFDWSCRLGEAGIAVARDWHQADWVVVNACALTARAEADVRQFLKRVRRESPGTRIVVTGCLADKTREELAGNSAVCRVIPNFLKENLVGELLKLTGAGDGRAEKRFFRSRALIKVQDGCDSHCTFCIIPSLRGKSRSRPLEQVVECAREAAERGYKEIVLAGIHLCAYGRDLEPEKSLLDLLRALTAIEELRLVRLSSLDPRLLPEPLLGYLAKEEKICPHFHLSLQHASEPVLRRMGRKSTPAGYLEILSFLRAGRPEAGLGADIIVGFPGEEEADFEFMRDFLKSSPLNYFHVFSYSPRAGTPAAGWKQVPENVKKKRSEELRKLSREKNLAFRAGFVGRALAGVVIKKRGSRLEVLTGNYIKVMVEDGRDLRPGQDVLVRITEAGPALSKGEVV</sequence>
<dbReference type="InterPro" id="IPR002792">
    <property type="entry name" value="TRAM_dom"/>
</dbReference>
<dbReference type="PROSITE" id="PS01278">
    <property type="entry name" value="MTTASE_RADICAL"/>
    <property type="match status" value="1"/>
</dbReference>
<evidence type="ECO:0000256" key="1">
    <source>
        <dbReference type="ARBA" id="ARBA00001966"/>
    </source>
</evidence>
<dbReference type="InterPro" id="IPR005840">
    <property type="entry name" value="Ribosomal_uS12_MeSTrfase_RimO"/>
</dbReference>
<dbReference type="GO" id="GO:0035599">
    <property type="term" value="F:aspartic acid methylthiotransferase activity"/>
    <property type="evidence" value="ECO:0007669"/>
    <property type="project" value="TreeGrafter"/>
</dbReference>
<dbReference type="Pfam" id="PF00919">
    <property type="entry name" value="UPF0004"/>
    <property type="match status" value="1"/>
</dbReference>
<evidence type="ECO:0000256" key="7">
    <source>
        <dbReference type="ARBA" id="ARBA00023004"/>
    </source>
</evidence>
<dbReference type="CDD" id="cd01335">
    <property type="entry name" value="Radical_SAM"/>
    <property type="match status" value="1"/>
</dbReference>
<dbReference type="Gene3D" id="3.40.50.12160">
    <property type="entry name" value="Methylthiotransferase, N-terminal domain"/>
    <property type="match status" value="1"/>
</dbReference>
<evidence type="ECO:0000259" key="11">
    <source>
        <dbReference type="PROSITE" id="PS51918"/>
    </source>
</evidence>
<dbReference type="InterPro" id="IPR038135">
    <property type="entry name" value="Methylthiotransferase_N_sf"/>
</dbReference>
<keyword evidence="3" id="KW-0963">Cytoplasm</keyword>
<gene>
    <name evidence="12" type="ORF">OP8BY_1875</name>
</gene>
<feature type="domain" description="MTTase N-terminal" evidence="10">
    <location>
        <begin position="2"/>
        <end position="114"/>
    </location>
</feature>
<evidence type="ECO:0000313" key="13">
    <source>
        <dbReference type="Proteomes" id="UP000257323"/>
    </source>
</evidence>
<comment type="caution">
    <text evidence="12">The sequence shown here is derived from an EMBL/GenBank/DDBJ whole genome shotgun (WGS) entry which is preliminary data.</text>
</comment>
<evidence type="ECO:0000256" key="2">
    <source>
        <dbReference type="ARBA" id="ARBA00022485"/>
    </source>
</evidence>
<evidence type="ECO:0000259" key="10">
    <source>
        <dbReference type="PROSITE" id="PS51449"/>
    </source>
</evidence>
<dbReference type="PROSITE" id="PS51449">
    <property type="entry name" value="MTTASE_N"/>
    <property type="match status" value="1"/>
</dbReference>
<feature type="domain" description="TRAM" evidence="9">
    <location>
        <begin position="355"/>
        <end position="415"/>
    </location>
</feature>
<dbReference type="PROSITE" id="PS50926">
    <property type="entry name" value="TRAM"/>
    <property type="match status" value="1"/>
</dbReference>
<evidence type="ECO:0000256" key="5">
    <source>
        <dbReference type="ARBA" id="ARBA00022691"/>
    </source>
</evidence>
<evidence type="ECO:0000259" key="9">
    <source>
        <dbReference type="PROSITE" id="PS50926"/>
    </source>
</evidence>
<dbReference type="SUPFAM" id="SSF102114">
    <property type="entry name" value="Radical SAM enzymes"/>
    <property type="match status" value="1"/>
</dbReference>
<accession>A0A3E2BNI2</accession>